<feature type="compositionally biased region" description="Low complexity" evidence="1">
    <location>
        <begin position="163"/>
        <end position="172"/>
    </location>
</feature>
<feature type="chain" id="PRO_5041671115" description="Sec-independent protein translocase protein TatB" evidence="2">
    <location>
        <begin position="18"/>
        <end position="308"/>
    </location>
</feature>
<sequence>MLGLSYGELFLIIGATAALIGPKDLPVISRTAGRLAGRAIGYVQMARGQFENVMQQSQARQVSLPLYPLALGDCTLAHAGPFSISEHIVDKVHKELQDTMAQLEAIRHEIRTISFMNPGPLGTRLVDNLGCPSATDENSLPENTDKDYPPTTSGSKVADTSSKDFSSTMVSSSKMHSQATTYARLAESVALNSGATKNEEVNEPTDESGLPAVLPVSAESAGLLPNRKDDAKGSDLVLEAILEAEVARNAKDFFAQPQNQIIANTQTKPGIMWLYQHHTGELAILGFWLHVGHVYQEWCVRKWLTHVH</sequence>
<evidence type="ECO:0008006" key="5">
    <source>
        <dbReference type="Google" id="ProtNLM"/>
    </source>
</evidence>
<proteinExistence type="predicted"/>
<evidence type="ECO:0000256" key="2">
    <source>
        <dbReference type="SAM" id="SignalP"/>
    </source>
</evidence>
<accession>A0AA88X7E4</accession>
<feature type="non-terminal residue" evidence="3">
    <location>
        <position position="1"/>
    </location>
</feature>
<organism evidence="3 4">
    <name type="scientific">Escallonia herrerae</name>
    <dbReference type="NCBI Taxonomy" id="1293975"/>
    <lineage>
        <taxon>Eukaryota</taxon>
        <taxon>Viridiplantae</taxon>
        <taxon>Streptophyta</taxon>
        <taxon>Embryophyta</taxon>
        <taxon>Tracheophyta</taxon>
        <taxon>Spermatophyta</taxon>
        <taxon>Magnoliopsida</taxon>
        <taxon>eudicotyledons</taxon>
        <taxon>Gunneridae</taxon>
        <taxon>Pentapetalae</taxon>
        <taxon>asterids</taxon>
        <taxon>campanulids</taxon>
        <taxon>Escalloniales</taxon>
        <taxon>Escalloniaceae</taxon>
        <taxon>Escallonia</taxon>
    </lineage>
</organism>
<dbReference type="AlphaFoldDB" id="A0AA88X7E4"/>
<feature type="signal peptide" evidence="2">
    <location>
        <begin position="1"/>
        <end position="17"/>
    </location>
</feature>
<comment type="caution">
    <text evidence="3">The sequence shown here is derived from an EMBL/GenBank/DDBJ whole genome shotgun (WGS) entry which is preliminary data.</text>
</comment>
<keyword evidence="2" id="KW-0732">Signal</keyword>
<name>A0AA88X7E4_9ASTE</name>
<reference evidence="3" key="1">
    <citation type="submission" date="2022-12" db="EMBL/GenBank/DDBJ databases">
        <title>Draft genome assemblies for two species of Escallonia (Escalloniales).</title>
        <authorList>
            <person name="Chanderbali A."/>
            <person name="Dervinis C."/>
            <person name="Anghel I."/>
            <person name="Soltis D."/>
            <person name="Soltis P."/>
            <person name="Zapata F."/>
        </authorList>
    </citation>
    <scope>NUCLEOTIDE SEQUENCE</scope>
    <source>
        <strain evidence="3">UCBG64.0493</strain>
        <tissue evidence="3">Leaf</tissue>
    </source>
</reference>
<evidence type="ECO:0000256" key="1">
    <source>
        <dbReference type="SAM" id="MobiDB-lite"/>
    </source>
</evidence>
<dbReference type="Proteomes" id="UP001188597">
    <property type="component" value="Unassembled WGS sequence"/>
</dbReference>
<dbReference type="EMBL" id="JAVXUP010000135">
    <property type="protein sequence ID" value="KAK3036880.1"/>
    <property type="molecule type" value="Genomic_DNA"/>
</dbReference>
<dbReference type="PANTHER" id="PTHR35512">
    <property type="entry name" value="OS11G0550900 PROTEIN"/>
    <property type="match status" value="1"/>
</dbReference>
<evidence type="ECO:0000313" key="4">
    <source>
        <dbReference type="Proteomes" id="UP001188597"/>
    </source>
</evidence>
<protein>
    <recommendedName>
        <fullName evidence="5">Sec-independent protein translocase protein TatB</fullName>
    </recommendedName>
</protein>
<dbReference type="PANTHER" id="PTHR35512:SF1">
    <property type="entry name" value="OS11G0550900 PROTEIN"/>
    <property type="match status" value="1"/>
</dbReference>
<keyword evidence="4" id="KW-1185">Reference proteome</keyword>
<evidence type="ECO:0000313" key="3">
    <source>
        <dbReference type="EMBL" id="KAK3036880.1"/>
    </source>
</evidence>
<feature type="compositionally biased region" description="Polar residues" evidence="1">
    <location>
        <begin position="150"/>
        <end position="159"/>
    </location>
</feature>
<gene>
    <name evidence="3" type="ORF">RJ639_031498</name>
</gene>
<feature type="region of interest" description="Disordered" evidence="1">
    <location>
        <begin position="129"/>
        <end position="172"/>
    </location>
</feature>